<dbReference type="PROSITE" id="PS50110">
    <property type="entry name" value="RESPONSE_REGULATORY"/>
    <property type="match status" value="1"/>
</dbReference>
<keyword evidence="10" id="KW-0812">Transmembrane</keyword>
<name>A0AAV5BW16_ELECO</name>
<feature type="modified residue" description="4-aspartylphosphate" evidence="8">
    <location>
        <position position="706"/>
    </location>
</feature>
<gene>
    <name evidence="12" type="primary">ga06899</name>
    <name evidence="12" type="ORF">PR202_ga06899</name>
</gene>
<comment type="catalytic activity">
    <reaction evidence="1">
        <text>ATP + protein L-histidine = ADP + protein N-phospho-L-histidine.</text>
        <dbReference type="EC" id="2.7.13.3"/>
    </reaction>
</comment>
<reference evidence="12" key="2">
    <citation type="submission" date="2021-12" db="EMBL/GenBank/DDBJ databases">
        <title>Resequencing data analysis of finger millet.</title>
        <authorList>
            <person name="Hatakeyama M."/>
            <person name="Aluri S."/>
            <person name="Balachadran M.T."/>
            <person name="Sivarajan S.R."/>
            <person name="Poveda L."/>
            <person name="Shimizu-Inatsugi R."/>
            <person name="Schlapbach R."/>
            <person name="Sreeman S.M."/>
            <person name="Shimizu K.K."/>
        </authorList>
    </citation>
    <scope>NUCLEOTIDE SEQUENCE</scope>
</reference>
<dbReference type="InterPro" id="IPR011006">
    <property type="entry name" value="CheY-like_superfamily"/>
</dbReference>
<evidence type="ECO:0000256" key="4">
    <source>
        <dbReference type="ARBA" id="ARBA00022723"/>
    </source>
</evidence>
<dbReference type="AlphaFoldDB" id="A0AAV5BW16"/>
<evidence type="ECO:0000259" key="11">
    <source>
        <dbReference type="PROSITE" id="PS50110"/>
    </source>
</evidence>
<dbReference type="SUPFAM" id="SSF52172">
    <property type="entry name" value="CheY-like"/>
    <property type="match status" value="1"/>
</dbReference>
<evidence type="ECO:0000256" key="9">
    <source>
        <dbReference type="SAM" id="MobiDB-lite"/>
    </source>
</evidence>
<dbReference type="InterPro" id="IPR058544">
    <property type="entry name" value="ETR1_N"/>
</dbReference>
<evidence type="ECO:0000313" key="13">
    <source>
        <dbReference type="Proteomes" id="UP001054889"/>
    </source>
</evidence>
<feature type="transmembrane region" description="Helical" evidence="10">
    <location>
        <begin position="39"/>
        <end position="59"/>
    </location>
</feature>
<dbReference type="Pfam" id="PF25487">
    <property type="entry name" value="ETR1_N"/>
    <property type="match status" value="1"/>
</dbReference>
<keyword evidence="4" id="KW-0479">Metal-binding</keyword>
<keyword evidence="5" id="KW-0547">Nucleotide-binding</keyword>
<dbReference type="GO" id="GO:0051740">
    <property type="term" value="F:ethylene binding"/>
    <property type="evidence" value="ECO:0007669"/>
    <property type="project" value="TreeGrafter"/>
</dbReference>
<accession>A0AAV5BW16</accession>
<dbReference type="GO" id="GO:0038199">
    <property type="term" value="F:ethylene receptor activity"/>
    <property type="evidence" value="ECO:0007669"/>
    <property type="project" value="TreeGrafter"/>
</dbReference>
<dbReference type="GO" id="GO:0004673">
    <property type="term" value="F:protein histidine kinase activity"/>
    <property type="evidence" value="ECO:0007669"/>
    <property type="project" value="UniProtKB-EC"/>
</dbReference>
<comment type="caution">
    <text evidence="12">The sequence shown here is derived from an EMBL/GenBank/DDBJ whole genome shotgun (WGS) entry which is preliminary data.</text>
</comment>
<dbReference type="InterPro" id="IPR001789">
    <property type="entry name" value="Sig_transdc_resp-reg_receiver"/>
</dbReference>
<evidence type="ECO:0000256" key="1">
    <source>
        <dbReference type="ARBA" id="ARBA00000085"/>
    </source>
</evidence>
<evidence type="ECO:0000256" key="8">
    <source>
        <dbReference type="PROSITE-ProRule" id="PRU00169"/>
    </source>
</evidence>
<reference evidence="12" key="1">
    <citation type="journal article" date="2018" name="DNA Res.">
        <title>Multiple hybrid de novo genome assembly of finger millet, an orphan allotetraploid crop.</title>
        <authorList>
            <person name="Hatakeyama M."/>
            <person name="Aluri S."/>
            <person name="Balachadran M.T."/>
            <person name="Sivarajan S.R."/>
            <person name="Patrignani A."/>
            <person name="Gruter S."/>
            <person name="Poveda L."/>
            <person name="Shimizu-Inatsugi R."/>
            <person name="Baeten J."/>
            <person name="Francoijs K.J."/>
            <person name="Nataraja K.N."/>
            <person name="Reddy Y.A.N."/>
            <person name="Phadnis S."/>
            <person name="Ravikumar R.L."/>
            <person name="Schlapbach R."/>
            <person name="Sreeman S.M."/>
            <person name="Shimizu K.K."/>
        </authorList>
    </citation>
    <scope>NUCLEOTIDE SEQUENCE</scope>
</reference>
<keyword evidence="10" id="KW-0472">Membrane</keyword>
<evidence type="ECO:0000256" key="7">
    <source>
        <dbReference type="ARBA" id="ARBA00022840"/>
    </source>
</evidence>
<evidence type="ECO:0000256" key="2">
    <source>
        <dbReference type="ARBA" id="ARBA00012438"/>
    </source>
</evidence>
<proteinExistence type="predicted"/>
<evidence type="ECO:0000256" key="6">
    <source>
        <dbReference type="ARBA" id="ARBA00022777"/>
    </source>
</evidence>
<feature type="transmembrane region" description="Helical" evidence="10">
    <location>
        <begin position="71"/>
        <end position="94"/>
    </location>
</feature>
<dbReference type="Gene3D" id="3.40.50.2300">
    <property type="match status" value="1"/>
</dbReference>
<keyword evidence="13" id="KW-1185">Reference proteome</keyword>
<protein>
    <recommendedName>
        <fullName evidence="2">histidine kinase</fullName>
        <ecNumber evidence="2">2.7.13.3</ecNumber>
    </recommendedName>
</protein>
<evidence type="ECO:0000256" key="3">
    <source>
        <dbReference type="ARBA" id="ARBA00022679"/>
    </source>
</evidence>
<evidence type="ECO:0000256" key="5">
    <source>
        <dbReference type="ARBA" id="ARBA00022741"/>
    </source>
</evidence>
<dbReference type="Proteomes" id="UP001054889">
    <property type="component" value="Unassembled WGS sequence"/>
</dbReference>
<dbReference type="SMART" id="SM00448">
    <property type="entry name" value="REC"/>
    <property type="match status" value="1"/>
</dbReference>
<feature type="domain" description="Response regulatory" evidence="11">
    <location>
        <begin position="653"/>
        <end position="784"/>
    </location>
</feature>
<dbReference type="EC" id="2.7.13.3" evidence="2"/>
<dbReference type="PANTHER" id="PTHR24423">
    <property type="entry name" value="TWO-COMPONENT SENSOR HISTIDINE KINASE"/>
    <property type="match status" value="1"/>
</dbReference>
<keyword evidence="6" id="KW-0418">Kinase</keyword>
<keyword evidence="10" id="KW-1133">Transmembrane helix</keyword>
<dbReference type="PANTHER" id="PTHR24423:SF618">
    <property type="entry name" value="ETHYLENE RECEPTOR 4"/>
    <property type="match status" value="1"/>
</dbReference>
<feature type="region of interest" description="Disordered" evidence="9">
    <location>
        <begin position="274"/>
        <end position="293"/>
    </location>
</feature>
<keyword evidence="8" id="KW-0597">Phosphoprotein</keyword>
<dbReference type="GO" id="GO:0005524">
    <property type="term" value="F:ATP binding"/>
    <property type="evidence" value="ECO:0007669"/>
    <property type="project" value="UniProtKB-KW"/>
</dbReference>
<dbReference type="GO" id="GO:0046872">
    <property type="term" value="F:metal ion binding"/>
    <property type="evidence" value="ECO:0007669"/>
    <property type="project" value="UniProtKB-KW"/>
</dbReference>
<organism evidence="12 13">
    <name type="scientific">Eleusine coracana subsp. coracana</name>
    <dbReference type="NCBI Taxonomy" id="191504"/>
    <lineage>
        <taxon>Eukaryota</taxon>
        <taxon>Viridiplantae</taxon>
        <taxon>Streptophyta</taxon>
        <taxon>Embryophyta</taxon>
        <taxon>Tracheophyta</taxon>
        <taxon>Spermatophyta</taxon>
        <taxon>Magnoliopsida</taxon>
        <taxon>Liliopsida</taxon>
        <taxon>Poales</taxon>
        <taxon>Poaceae</taxon>
        <taxon>PACMAD clade</taxon>
        <taxon>Chloridoideae</taxon>
        <taxon>Cynodonteae</taxon>
        <taxon>Eleusininae</taxon>
        <taxon>Eleusine</taxon>
    </lineage>
</organism>
<dbReference type="GO" id="GO:0005783">
    <property type="term" value="C:endoplasmic reticulum"/>
    <property type="evidence" value="ECO:0007669"/>
    <property type="project" value="TreeGrafter"/>
</dbReference>
<keyword evidence="7" id="KW-0067">ATP-binding</keyword>
<keyword evidence="3" id="KW-0808">Transferase</keyword>
<dbReference type="EMBL" id="BQKI01000003">
    <property type="protein sequence ID" value="GJM90599.1"/>
    <property type="molecule type" value="Genomic_DNA"/>
</dbReference>
<feature type="region of interest" description="Disordered" evidence="9">
    <location>
        <begin position="550"/>
        <end position="581"/>
    </location>
</feature>
<sequence length="804" mass="85728">MLQWQKVSDMLIAASILSIPLELLYFATREALAPLRRPLLQLGSFVVFCGVTHLLNAFAYDHPGNRRVLAALTAVKLLGAAASSAAAASLPIFFPRVIRLKLREDMLRAKARRLDRDLAVVRRRQGTAWRVARALGQRVRDAADACAVRRAAVLQLAVALDLHNCAVWMPTTNRDGSAVLELAHQLVPDAQQVFDRGGGTRATLSVANPDVADVLACEEAKVLRPGSALGAASGGGGQQTGAAAAIRLPALRVASSDDQKTQPEQHAILVLVLPPSNNNDNDRHGSQPGPSWSSQDLEIVQAVSDQVAIALSHAAALEESQLVRHRLAEQKAALLKARHELAAATKARNAAHGAMRDAMRRPAHPIVGMLSIMQQHQEEATMRPEQRLVVGALARTTALSATLIDDVVVERLASSSATDPPPLTSPRLVARRPFELRALVTDVASVAGCLSGCRGIGFSHQLDAGSLPEWVVGDDRRAFHVLLQMVDALLSRCHHNPHVAGRVLWFSACSCNDAGVGDDQSWIPVPARHNFSGAGGGNQVFVKFQVGIRRAPPGNDPAEANLPPSSRRGRPPRSPGSGRTNAQLSITMCNKIVQMMNGNMWSAPDSESLGETMTLVLRFQLQQSLTPHAPGSGTFLIGASCSTVPQHNFDGLRILLADSDAMSLEVTRKLLERLGCQVVAVSSGLNCLSLLATDGEPSSFQLVVLDLDAHGAGTAAAAANGFEVAIRIRELSNSCWLLVLVALAGSGVAEDCGVRDMCRWAGVNGVIQKPITLLALGAELHRVLQNNLPIDGWVAICMHSPRPS</sequence>
<evidence type="ECO:0000256" key="10">
    <source>
        <dbReference type="SAM" id="Phobius"/>
    </source>
</evidence>
<evidence type="ECO:0000313" key="12">
    <source>
        <dbReference type="EMBL" id="GJM90599.1"/>
    </source>
</evidence>
<feature type="transmembrane region" description="Helical" evidence="10">
    <location>
        <begin position="7"/>
        <end position="27"/>
    </location>
</feature>